<name>A0A4U5JAL6_9EURY</name>
<protein>
    <submittedName>
        <fullName evidence="2">SCP2 sterol-binding domain-containing protein</fullName>
    </submittedName>
</protein>
<gene>
    <name evidence="2" type="ORF">DM868_06865</name>
</gene>
<dbReference type="AlphaFoldDB" id="A0A4U5JAL6"/>
<dbReference type="InterPro" id="IPR036527">
    <property type="entry name" value="SCP2_sterol-bd_dom_sf"/>
</dbReference>
<dbReference type="Proteomes" id="UP000308037">
    <property type="component" value="Unassembled WGS sequence"/>
</dbReference>
<feature type="domain" description="SCP2" evidence="1">
    <location>
        <begin position="32"/>
        <end position="109"/>
    </location>
</feature>
<comment type="caution">
    <text evidence="2">The sequence shown here is derived from an EMBL/GenBank/DDBJ whole genome shotgun (WGS) entry which is preliminary data.</text>
</comment>
<accession>A0A4U5JAL6</accession>
<keyword evidence="3" id="KW-1185">Reference proteome</keyword>
<dbReference type="Gene3D" id="3.30.1050.10">
    <property type="entry name" value="SCP2 sterol-binding domain"/>
    <property type="match status" value="1"/>
</dbReference>
<dbReference type="RefSeq" id="WP_137276126.1">
    <property type="nucleotide sequence ID" value="NZ_QKNX01000002.1"/>
</dbReference>
<organism evidence="2 3">
    <name type="scientific">Natronomonas salsuginis</name>
    <dbReference type="NCBI Taxonomy" id="2217661"/>
    <lineage>
        <taxon>Archaea</taxon>
        <taxon>Methanobacteriati</taxon>
        <taxon>Methanobacteriota</taxon>
        <taxon>Stenosarchaea group</taxon>
        <taxon>Halobacteria</taxon>
        <taxon>Halobacteriales</taxon>
        <taxon>Natronomonadaceae</taxon>
        <taxon>Natronomonas</taxon>
    </lineage>
</organism>
<evidence type="ECO:0000313" key="3">
    <source>
        <dbReference type="Proteomes" id="UP000308037"/>
    </source>
</evidence>
<sequence>MATVLSEDWLRDAAPRVNDDDGFGRVSEAFEATVVFGVDGADTAAAFADGHVTVLGDPEYETWDVAMRAPEETWEKMLAETPPPRHHDLIGAWLQADLVIEGDLRLAMRHLRPLKRLVAAFREVETR</sequence>
<dbReference type="InterPro" id="IPR003033">
    <property type="entry name" value="SCP2_sterol-bd_dom"/>
</dbReference>
<evidence type="ECO:0000313" key="2">
    <source>
        <dbReference type="EMBL" id="TKR26210.1"/>
    </source>
</evidence>
<reference evidence="2 3" key="1">
    <citation type="submission" date="2019-04" db="EMBL/GenBank/DDBJ databases">
        <title>Natronomonas sp. F20-122 a newhaloarchaeon isolated from a saline saltern of Isla Bacuta, Huelva, Spain.</title>
        <authorList>
            <person name="Duran-Viseras A."/>
            <person name="Sanchez-Porro C."/>
            <person name="Ventosa A."/>
        </authorList>
    </citation>
    <scope>NUCLEOTIDE SEQUENCE [LARGE SCALE GENOMIC DNA]</scope>
    <source>
        <strain evidence="2 3">F20-122</strain>
    </source>
</reference>
<dbReference type="EMBL" id="QKNX01000002">
    <property type="protein sequence ID" value="TKR26210.1"/>
    <property type="molecule type" value="Genomic_DNA"/>
</dbReference>
<evidence type="ECO:0000259" key="1">
    <source>
        <dbReference type="Pfam" id="PF02036"/>
    </source>
</evidence>
<proteinExistence type="predicted"/>
<dbReference type="Pfam" id="PF02036">
    <property type="entry name" value="SCP2"/>
    <property type="match status" value="1"/>
</dbReference>
<dbReference type="SUPFAM" id="SSF55718">
    <property type="entry name" value="SCP-like"/>
    <property type="match status" value="1"/>
</dbReference>
<dbReference type="OrthoDB" id="381271at2157"/>